<protein>
    <submittedName>
        <fullName evidence="1">7407_t:CDS:1</fullName>
    </submittedName>
</protein>
<proteinExistence type="predicted"/>
<keyword evidence="2" id="KW-1185">Reference proteome</keyword>
<dbReference type="OrthoDB" id="2429493at2759"/>
<comment type="caution">
    <text evidence="1">The sequence shown here is derived from an EMBL/GenBank/DDBJ whole genome shotgun (WGS) entry which is preliminary data.</text>
</comment>
<feature type="non-terminal residue" evidence="1">
    <location>
        <position position="75"/>
    </location>
</feature>
<name>A0A9W4T115_9GLOM</name>
<sequence length="75" mass="8521">MANKFHIDPKRVYEIWDNKECLQQGIILSSSNRTKQTLEAVSEVSSISLLATKIPKKHGRKKKVKIDEKPVTEAS</sequence>
<evidence type="ECO:0000313" key="2">
    <source>
        <dbReference type="Proteomes" id="UP001153678"/>
    </source>
</evidence>
<dbReference type="AlphaFoldDB" id="A0A9W4T115"/>
<dbReference type="EMBL" id="CAMKVN010005005">
    <property type="protein sequence ID" value="CAI2188123.1"/>
    <property type="molecule type" value="Genomic_DNA"/>
</dbReference>
<evidence type="ECO:0000313" key="1">
    <source>
        <dbReference type="EMBL" id="CAI2188123.1"/>
    </source>
</evidence>
<reference evidence="1" key="1">
    <citation type="submission" date="2022-08" db="EMBL/GenBank/DDBJ databases">
        <authorList>
            <person name="Kallberg Y."/>
            <person name="Tangrot J."/>
            <person name="Rosling A."/>
        </authorList>
    </citation>
    <scope>NUCLEOTIDE SEQUENCE</scope>
    <source>
        <strain evidence="1">Wild A</strain>
    </source>
</reference>
<accession>A0A9W4T115</accession>
<gene>
    <name evidence="1" type="ORF">FWILDA_LOCUS13422</name>
</gene>
<dbReference type="Proteomes" id="UP001153678">
    <property type="component" value="Unassembled WGS sequence"/>
</dbReference>
<organism evidence="1 2">
    <name type="scientific">Funneliformis geosporum</name>
    <dbReference type="NCBI Taxonomy" id="1117311"/>
    <lineage>
        <taxon>Eukaryota</taxon>
        <taxon>Fungi</taxon>
        <taxon>Fungi incertae sedis</taxon>
        <taxon>Mucoromycota</taxon>
        <taxon>Glomeromycotina</taxon>
        <taxon>Glomeromycetes</taxon>
        <taxon>Glomerales</taxon>
        <taxon>Glomeraceae</taxon>
        <taxon>Funneliformis</taxon>
    </lineage>
</organism>